<accession>A0AAV4MHZ6</accession>
<dbReference type="Proteomes" id="UP001054945">
    <property type="component" value="Unassembled WGS sequence"/>
</dbReference>
<keyword evidence="3" id="KW-1185">Reference proteome</keyword>
<dbReference type="AlphaFoldDB" id="A0AAV4MHZ6"/>
<evidence type="ECO:0000313" key="3">
    <source>
        <dbReference type="Proteomes" id="UP001054945"/>
    </source>
</evidence>
<dbReference type="EMBL" id="BPLR01002280">
    <property type="protein sequence ID" value="GIX72129.1"/>
    <property type="molecule type" value="Genomic_DNA"/>
</dbReference>
<proteinExistence type="predicted"/>
<feature type="region of interest" description="Disordered" evidence="1">
    <location>
        <begin position="1"/>
        <end position="21"/>
    </location>
</feature>
<organism evidence="2 3">
    <name type="scientific">Caerostris extrusa</name>
    <name type="common">Bark spider</name>
    <name type="synonym">Caerostris bankana</name>
    <dbReference type="NCBI Taxonomy" id="172846"/>
    <lineage>
        <taxon>Eukaryota</taxon>
        <taxon>Metazoa</taxon>
        <taxon>Ecdysozoa</taxon>
        <taxon>Arthropoda</taxon>
        <taxon>Chelicerata</taxon>
        <taxon>Arachnida</taxon>
        <taxon>Araneae</taxon>
        <taxon>Araneomorphae</taxon>
        <taxon>Entelegynae</taxon>
        <taxon>Araneoidea</taxon>
        <taxon>Araneidae</taxon>
        <taxon>Caerostris</taxon>
    </lineage>
</organism>
<reference evidence="2 3" key="1">
    <citation type="submission" date="2021-06" db="EMBL/GenBank/DDBJ databases">
        <title>Caerostris extrusa draft genome.</title>
        <authorList>
            <person name="Kono N."/>
            <person name="Arakawa K."/>
        </authorList>
    </citation>
    <scope>NUCLEOTIDE SEQUENCE [LARGE SCALE GENOMIC DNA]</scope>
</reference>
<sequence>MKQKLSVPIASATRQQQKNDERSRPFIVDCIPFCSGISLVPQFVTGRDINNSLLPESVDLLRPNSDAGDVLTPYLFRFIYSELLRPS</sequence>
<evidence type="ECO:0000313" key="2">
    <source>
        <dbReference type="EMBL" id="GIX72129.1"/>
    </source>
</evidence>
<comment type="caution">
    <text evidence="2">The sequence shown here is derived from an EMBL/GenBank/DDBJ whole genome shotgun (WGS) entry which is preliminary data.</text>
</comment>
<protein>
    <submittedName>
        <fullName evidence="2">Uncharacterized protein</fullName>
    </submittedName>
</protein>
<name>A0AAV4MHZ6_CAEEX</name>
<evidence type="ECO:0000256" key="1">
    <source>
        <dbReference type="SAM" id="MobiDB-lite"/>
    </source>
</evidence>
<gene>
    <name evidence="2" type="ORF">CEXT_785681</name>
</gene>